<feature type="compositionally biased region" description="Polar residues" evidence="1">
    <location>
        <begin position="123"/>
        <end position="143"/>
    </location>
</feature>
<evidence type="ECO:0000313" key="2">
    <source>
        <dbReference type="EMBL" id="CAF4134683.1"/>
    </source>
</evidence>
<organism evidence="2 3">
    <name type="scientific">Rotaria magnacalcarata</name>
    <dbReference type="NCBI Taxonomy" id="392030"/>
    <lineage>
        <taxon>Eukaryota</taxon>
        <taxon>Metazoa</taxon>
        <taxon>Spiralia</taxon>
        <taxon>Gnathifera</taxon>
        <taxon>Rotifera</taxon>
        <taxon>Eurotatoria</taxon>
        <taxon>Bdelloidea</taxon>
        <taxon>Philodinida</taxon>
        <taxon>Philodinidae</taxon>
        <taxon>Rotaria</taxon>
    </lineage>
</organism>
<evidence type="ECO:0000256" key="1">
    <source>
        <dbReference type="SAM" id="MobiDB-lite"/>
    </source>
</evidence>
<comment type="caution">
    <text evidence="2">The sequence shown here is derived from an EMBL/GenBank/DDBJ whole genome shotgun (WGS) entry which is preliminary data.</text>
</comment>
<evidence type="ECO:0000313" key="3">
    <source>
        <dbReference type="Proteomes" id="UP000681967"/>
    </source>
</evidence>
<protein>
    <submittedName>
        <fullName evidence="2">Uncharacterized protein</fullName>
    </submittedName>
</protein>
<dbReference type="EMBL" id="CAJOBH010009198">
    <property type="protein sequence ID" value="CAF4134683.1"/>
    <property type="molecule type" value="Genomic_DNA"/>
</dbReference>
<dbReference type="Proteomes" id="UP000681967">
    <property type="component" value="Unassembled WGS sequence"/>
</dbReference>
<feature type="compositionally biased region" description="Low complexity" evidence="1">
    <location>
        <begin position="247"/>
        <end position="285"/>
    </location>
</feature>
<feature type="compositionally biased region" description="Polar residues" evidence="1">
    <location>
        <begin position="165"/>
        <end position="180"/>
    </location>
</feature>
<sequence>MARHTPLPRFQLDTDPITEQSVNSLRIASASPIMSQLRQKQQSQLQRSQGRIRRSACSNLQSTTIPEERIYNGNRRRASLFVGRPSQETIDATEKSSFDQEPTECDYAKLCRQRCQSLYGSLANSTETSSPSSPLILTGNPFTVSDDDDDDDNDDDEQDEDEQSFETPSTNSFRYSLPDTSPSGLGIRNFLKRNKSTNYHHHHRLCLPSNLSHSLCSSTSASSSILTHSSSPLSTFRNFLSLVKLPSSSPSTKSINSTTSSISTTPHHSSLTTLTSATGGSTTTLDQTSSFISSKKRPTTIIDTQYQWHFE</sequence>
<gene>
    <name evidence="2" type="ORF">BYL167_LOCUS20721</name>
</gene>
<accession>A0A8S2R6P3</accession>
<reference evidence="2" key="1">
    <citation type="submission" date="2021-02" db="EMBL/GenBank/DDBJ databases">
        <authorList>
            <person name="Nowell W R."/>
        </authorList>
    </citation>
    <scope>NUCLEOTIDE SEQUENCE</scope>
</reference>
<feature type="non-terminal residue" evidence="2">
    <location>
        <position position="311"/>
    </location>
</feature>
<name>A0A8S2R6P3_9BILA</name>
<feature type="region of interest" description="Disordered" evidence="1">
    <location>
        <begin position="123"/>
        <end position="180"/>
    </location>
</feature>
<feature type="compositionally biased region" description="Acidic residues" evidence="1">
    <location>
        <begin position="145"/>
        <end position="164"/>
    </location>
</feature>
<proteinExistence type="predicted"/>
<feature type="region of interest" description="Disordered" evidence="1">
    <location>
        <begin position="247"/>
        <end position="289"/>
    </location>
</feature>
<dbReference type="AlphaFoldDB" id="A0A8S2R6P3"/>